<proteinExistence type="predicted"/>
<dbReference type="SMART" id="SM00028">
    <property type="entry name" value="TPR"/>
    <property type="match status" value="2"/>
</dbReference>
<gene>
    <name evidence="1" type="ORF">S01H4_56185</name>
</gene>
<feature type="non-terminal residue" evidence="1">
    <location>
        <position position="243"/>
    </location>
</feature>
<comment type="caution">
    <text evidence="1">The sequence shown here is derived from an EMBL/GenBank/DDBJ whole genome shotgun (WGS) entry which is preliminary data.</text>
</comment>
<protein>
    <submittedName>
        <fullName evidence="1">Uncharacterized protein</fullName>
    </submittedName>
</protein>
<dbReference type="SUPFAM" id="SSF48452">
    <property type="entry name" value="TPR-like"/>
    <property type="match status" value="1"/>
</dbReference>
<dbReference type="InterPro" id="IPR019734">
    <property type="entry name" value="TPR_rpt"/>
</dbReference>
<reference evidence="1" key="1">
    <citation type="journal article" date="2014" name="Front. Microbiol.">
        <title>High frequency of phylogenetically diverse reductive dehalogenase-homologous genes in deep subseafloor sedimentary metagenomes.</title>
        <authorList>
            <person name="Kawai M."/>
            <person name="Futagami T."/>
            <person name="Toyoda A."/>
            <person name="Takaki Y."/>
            <person name="Nishi S."/>
            <person name="Hori S."/>
            <person name="Arai W."/>
            <person name="Tsubouchi T."/>
            <person name="Morono Y."/>
            <person name="Uchiyama I."/>
            <person name="Ito T."/>
            <person name="Fujiyama A."/>
            <person name="Inagaki F."/>
            <person name="Takami H."/>
        </authorList>
    </citation>
    <scope>NUCLEOTIDE SEQUENCE</scope>
    <source>
        <strain evidence="1">Expedition CK06-06</strain>
    </source>
</reference>
<sequence length="243" mass="28662">SIYEDENEIILKTPYGNFGILKTKDGKWIIEDKYQEIIIERTADNTLKRIITEWSLTDEGRRYLDDGKLDETIKIFKQATDYYPNSIIGYLNLGKAYLKNNMKNEAIKSYEKAYQIDPENREVIVELRKLKFVMPDGLAAQWAEDYFHAFNSPDSTEYVKYLKEYYSFVKTPFEERMSSYREFLEEHGGFEPLLAVKKSNLEIFIFARDLKNRAGWIVQFKMDAKNKKGPKHLAVGGPYRVYY</sequence>
<dbReference type="InterPro" id="IPR011990">
    <property type="entry name" value="TPR-like_helical_dom_sf"/>
</dbReference>
<dbReference type="PROSITE" id="PS50293">
    <property type="entry name" value="TPR_REGION"/>
    <property type="match status" value="1"/>
</dbReference>
<dbReference type="EMBL" id="BART01032529">
    <property type="protein sequence ID" value="GAH11932.1"/>
    <property type="molecule type" value="Genomic_DNA"/>
</dbReference>
<name>X1CVS6_9ZZZZ</name>
<dbReference type="PROSITE" id="PS50005">
    <property type="entry name" value="TPR"/>
    <property type="match status" value="2"/>
</dbReference>
<feature type="non-terminal residue" evidence="1">
    <location>
        <position position="1"/>
    </location>
</feature>
<dbReference type="Pfam" id="PF00515">
    <property type="entry name" value="TPR_1"/>
    <property type="match status" value="1"/>
</dbReference>
<organism evidence="1">
    <name type="scientific">marine sediment metagenome</name>
    <dbReference type="NCBI Taxonomy" id="412755"/>
    <lineage>
        <taxon>unclassified sequences</taxon>
        <taxon>metagenomes</taxon>
        <taxon>ecological metagenomes</taxon>
    </lineage>
</organism>
<dbReference type="Gene3D" id="1.25.40.10">
    <property type="entry name" value="Tetratricopeptide repeat domain"/>
    <property type="match status" value="1"/>
</dbReference>
<accession>X1CVS6</accession>
<dbReference type="AlphaFoldDB" id="X1CVS6"/>
<evidence type="ECO:0000313" key="1">
    <source>
        <dbReference type="EMBL" id="GAH11932.1"/>
    </source>
</evidence>